<dbReference type="CDD" id="cd00303">
    <property type="entry name" value="retropepsin_like"/>
    <property type="match status" value="1"/>
</dbReference>
<organism evidence="1 2">
    <name type="scientific">Tanacetum coccineum</name>
    <dbReference type="NCBI Taxonomy" id="301880"/>
    <lineage>
        <taxon>Eukaryota</taxon>
        <taxon>Viridiplantae</taxon>
        <taxon>Streptophyta</taxon>
        <taxon>Embryophyta</taxon>
        <taxon>Tracheophyta</taxon>
        <taxon>Spermatophyta</taxon>
        <taxon>Magnoliopsida</taxon>
        <taxon>eudicotyledons</taxon>
        <taxon>Gunneridae</taxon>
        <taxon>Pentapetalae</taxon>
        <taxon>asterids</taxon>
        <taxon>campanulids</taxon>
        <taxon>Asterales</taxon>
        <taxon>Asteraceae</taxon>
        <taxon>Asteroideae</taxon>
        <taxon>Anthemideae</taxon>
        <taxon>Anthemidinae</taxon>
        <taxon>Tanacetum</taxon>
    </lineage>
</organism>
<keyword evidence="2" id="KW-1185">Reference proteome</keyword>
<dbReference type="PANTHER" id="PTHR15503">
    <property type="entry name" value="LDOC1 RELATED"/>
    <property type="match status" value="1"/>
</dbReference>
<keyword evidence="1" id="KW-0695">RNA-directed DNA polymerase</keyword>
<reference evidence="1" key="1">
    <citation type="journal article" date="2022" name="Int. J. Mol. Sci.">
        <title>Draft Genome of Tanacetum Coccineum: Genomic Comparison of Closely Related Tanacetum-Family Plants.</title>
        <authorList>
            <person name="Yamashiro T."/>
            <person name="Shiraishi A."/>
            <person name="Nakayama K."/>
            <person name="Satake H."/>
        </authorList>
    </citation>
    <scope>NUCLEOTIDE SEQUENCE</scope>
</reference>
<feature type="non-terminal residue" evidence="1">
    <location>
        <position position="1"/>
    </location>
</feature>
<name>A0ABQ5CUX5_9ASTR</name>
<dbReference type="Proteomes" id="UP001151760">
    <property type="component" value="Unassembled WGS sequence"/>
</dbReference>
<dbReference type="InterPro" id="IPR043128">
    <property type="entry name" value="Rev_trsase/Diguanyl_cyclase"/>
</dbReference>
<dbReference type="InterPro" id="IPR043502">
    <property type="entry name" value="DNA/RNA_pol_sf"/>
</dbReference>
<sequence>YSFVSTTFIPLLDIEPSDLGFSYEIEIASRQLVEINKVISSCKPEIEGYTFDIDLIPFRHESFDVIVGMDWLSWHKAKIVCHEKVVRISLLHGEILRVLGEKPEEKVRYLISAKTKEQKLKDIVIVKNFPEVFPDDLSGLLSSQEFEFCIDLIPGAMRVAKSPYRLAPSEMEELSSQLRELQDTDLRSGYHQLRVHEDDIPKTAFRTQYGYVEFTIMPFGLTNALAEEAFQILKDKLCNAAVLALPDGLEDFIIYCDASGLGLELFSDYDCEIRYHPGMANVVADALSRKERINPMKVRAMNMTIQSSIKDRILAAHNEAFEVVDAPVEILRGLDK</sequence>
<accession>A0ABQ5CUX5</accession>
<comment type="caution">
    <text evidence="1">The sequence shown here is derived from an EMBL/GenBank/DDBJ whole genome shotgun (WGS) entry which is preliminary data.</text>
</comment>
<keyword evidence="1" id="KW-0548">Nucleotidyltransferase</keyword>
<evidence type="ECO:0000313" key="1">
    <source>
        <dbReference type="EMBL" id="GJT30855.1"/>
    </source>
</evidence>
<dbReference type="GO" id="GO:0003964">
    <property type="term" value="F:RNA-directed DNA polymerase activity"/>
    <property type="evidence" value="ECO:0007669"/>
    <property type="project" value="UniProtKB-KW"/>
</dbReference>
<gene>
    <name evidence="1" type="ORF">Tco_0911130</name>
</gene>
<evidence type="ECO:0000313" key="2">
    <source>
        <dbReference type="Proteomes" id="UP001151760"/>
    </source>
</evidence>
<dbReference type="EMBL" id="BQNB010014659">
    <property type="protein sequence ID" value="GJT30855.1"/>
    <property type="molecule type" value="Genomic_DNA"/>
</dbReference>
<dbReference type="Gene3D" id="3.10.10.10">
    <property type="entry name" value="HIV Type 1 Reverse Transcriptase, subunit A, domain 1"/>
    <property type="match status" value="1"/>
</dbReference>
<proteinExistence type="predicted"/>
<reference evidence="1" key="2">
    <citation type="submission" date="2022-01" db="EMBL/GenBank/DDBJ databases">
        <authorList>
            <person name="Yamashiro T."/>
            <person name="Shiraishi A."/>
            <person name="Satake H."/>
            <person name="Nakayama K."/>
        </authorList>
    </citation>
    <scope>NUCLEOTIDE SEQUENCE</scope>
</reference>
<protein>
    <submittedName>
        <fullName evidence="1">Reverse transcriptase domain-containing protein</fullName>
    </submittedName>
</protein>
<dbReference type="Gene3D" id="3.30.70.270">
    <property type="match status" value="1"/>
</dbReference>
<dbReference type="PANTHER" id="PTHR15503:SF45">
    <property type="entry name" value="RNA-DIRECTED DNA POLYMERASE HOMOLOG"/>
    <property type="match status" value="1"/>
</dbReference>
<dbReference type="SUPFAM" id="SSF56672">
    <property type="entry name" value="DNA/RNA polymerases"/>
    <property type="match status" value="1"/>
</dbReference>
<dbReference type="Gene3D" id="2.40.70.10">
    <property type="entry name" value="Acid Proteases"/>
    <property type="match status" value="1"/>
</dbReference>
<dbReference type="InterPro" id="IPR032567">
    <property type="entry name" value="RTL1-rel"/>
</dbReference>
<dbReference type="InterPro" id="IPR021109">
    <property type="entry name" value="Peptidase_aspartic_dom_sf"/>
</dbReference>
<dbReference type="Pfam" id="PF08284">
    <property type="entry name" value="RVP_2"/>
    <property type="match status" value="1"/>
</dbReference>
<keyword evidence="1" id="KW-0808">Transferase</keyword>